<comment type="caution">
    <text evidence="8">The sequence shown here is derived from an EMBL/GenBank/DDBJ whole genome shotgun (WGS) entry which is preliminary data.</text>
</comment>
<dbReference type="PROSITE" id="PS50042">
    <property type="entry name" value="CNMP_BINDING_3"/>
    <property type="match status" value="1"/>
</dbReference>
<name>A0ABQ8H388_9ROSI</name>
<feature type="transmembrane region" description="Helical" evidence="6">
    <location>
        <begin position="6"/>
        <end position="21"/>
    </location>
</feature>
<dbReference type="CDD" id="cd00038">
    <property type="entry name" value="CAP_ED"/>
    <property type="match status" value="1"/>
</dbReference>
<evidence type="ECO:0000256" key="4">
    <source>
        <dbReference type="ARBA" id="ARBA00023286"/>
    </source>
</evidence>
<dbReference type="PANTHER" id="PTHR45651:SF5">
    <property type="entry name" value="CYCLIC NUCLEOTIDE-GATED ION CHANNEL 1"/>
    <property type="match status" value="1"/>
</dbReference>
<keyword evidence="2" id="KW-0112">Calmodulin-binding</keyword>
<evidence type="ECO:0000259" key="7">
    <source>
        <dbReference type="PROSITE" id="PS50042"/>
    </source>
</evidence>
<accession>A0ABQ8H388</accession>
<keyword evidence="4" id="KW-1071">Ligand-gated ion channel</keyword>
<dbReference type="EMBL" id="JAFEMO010000014">
    <property type="protein sequence ID" value="KAH7547761.1"/>
    <property type="molecule type" value="Genomic_DNA"/>
</dbReference>
<proteinExistence type="predicted"/>
<organism evidence="8 9">
    <name type="scientific">Xanthoceras sorbifolium</name>
    <dbReference type="NCBI Taxonomy" id="99658"/>
    <lineage>
        <taxon>Eukaryota</taxon>
        <taxon>Viridiplantae</taxon>
        <taxon>Streptophyta</taxon>
        <taxon>Embryophyta</taxon>
        <taxon>Tracheophyta</taxon>
        <taxon>Spermatophyta</taxon>
        <taxon>Magnoliopsida</taxon>
        <taxon>eudicotyledons</taxon>
        <taxon>Gunneridae</taxon>
        <taxon>Pentapetalae</taxon>
        <taxon>rosids</taxon>
        <taxon>malvids</taxon>
        <taxon>Sapindales</taxon>
        <taxon>Sapindaceae</taxon>
        <taxon>Xanthoceroideae</taxon>
        <taxon>Xanthoceras</taxon>
    </lineage>
</organism>
<dbReference type="Pfam" id="PF00027">
    <property type="entry name" value="cNMP_binding"/>
    <property type="match status" value="1"/>
</dbReference>
<keyword evidence="6" id="KW-0472">Membrane</keyword>
<protein>
    <recommendedName>
        <fullName evidence="7">Cyclic nucleotide-binding domain-containing protein</fullName>
    </recommendedName>
</protein>
<keyword evidence="1" id="KW-0140">cGMP</keyword>
<keyword evidence="4" id="KW-0406">Ion transport</keyword>
<keyword evidence="6" id="KW-0812">Transmembrane</keyword>
<dbReference type="SUPFAM" id="SSF51206">
    <property type="entry name" value="cAMP-binding domain-like"/>
    <property type="match status" value="1"/>
</dbReference>
<dbReference type="PANTHER" id="PTHR45651">
    <property type="entry name" value="CYCLIC NUCLEOTIDE-GATED ION CHANNEL 15-RELATED-RELATED"/>
    <property type="match status" value="1"/>
</dbReference>
<keyword evidence="9" id="KW-1185">Reference proteome</keyword>
<dbReference type="InterPro" id="IPR018490">
    <property type="entry name" value="cNMP-bd_dom_sf"/>
</dbReference>
<keyword evidence="6" id="KW-1133">Transmembrane helix</keyword>
<keyword evidence="3" id="KW-0547">Nucleotide-binding</keyword>
<evidence type="ECO:0000256" key="1">
    <source>
        <dbReference type="ARBA" id="ARBA00022535"/>
    </source>
</evidence>
<evidence type="ECO:0000313" key="9">
    <source>
        <dbReference type="Proteomes" id="UP000827721"/>
    </source>
</evidence>
<dbReference type="InterPro" id="IPR000595">
    <property type="entry name" value="cNMP-bd_dom"/>
</dbReference>
<keyword evidence="4" id="KW-0813">Transport</keyword>
<feature type="domain" description="Cyclic nucleotide-binding" evidence="7">
    <location>
        <begin position="23"/>
        <end position="106"/>
    </location>
</feature>
<keyword evidence="5" id="KW-0407">Ion channel</keyword>
<evidence type="ECO:0000313" key="8">
    <source>
        <dbReference type="EMBL" id="KAH7547761.1"/>
    </source>
</evidence>
<evidence type="ECO:0000256" key="6">
    <source>
        <dbReference type="SAM" id="Phobius"/>
    </source>
</evidence>
<keyword evidence="3" id="KW-0142">cGMP-binding</keyword>
<dbReference type="SMART" id="SM00100">
    <property type="entry name" value="cNMP"/>
    <property type="match status" value="1"/>
</dbReference>
<dbReference type="InterPro" id="IPR014710">
    <property type="entry name" value="RmlC-like_jellyroll"/>
</dbReference>
<dbReference type="Gene3D" id="2.60.120.10">
    <property type="entry name" value="Jelly Rolls"/>
    <property type="match status" value="1"/>
</dbReference>
<evidence type="ECO:0000256" key="3">
    <source>
        <dbReference type="ARBA" id="ARBA00022992"/>
    </source>
</evidence>
<evidence type="ECO:0000256" key="2">
    <source>
        <dbReference type="ARBA" id="ARBA00022860"/>
    </source>
</evidence>
<evidence type="ECO:0000256" key="5">
    <source>
        <dbReference type="ARBA" id="ARBA00023303"/>
    </source>
</evidence>
<dbReference type="Proteomes" id="UP000827721">
    <property type="component" value="Unassembled WGS sequence"/>
</dbReference>
<reference evidence="8 9" key="1">
    <citation type="submission" date="2021-02" db="EMBL/GenBank/DDBJ databases">
        <title>Plant Genome Project.</title>
        <authorList>
            <person name="Zhang R.-G."/>
        </authorList>
    </citation>
    <scope>NUCLEOTIDE SEQUENCE [LARGE SCALE GENOMIC DNA]</scope>
    <source>
        <tissue evidence="8">Leaves</tissue>
    </source>
</reference>
<sequence>MITMAIIVIIMMITFILYFAVEEFRKWSEDLLYYMCDYVKPIFCTEDTYIVRKRDPIEEMFFVLQGRLRMYSFSNSAHGRRVLENGDICGEELVAWFQADPYSSNLHISTRTISTVTRIEGFALMSHDLKRVIIMHHKALIIQSHWRTKMMLRFTRNVQTSTS</sequence>
<gene>
    <name evidence="8" type="ORF">JRO89_XS14G0011800</name>
</gene>